<evidence type="ECO:0000313" key="1">
    <source>
        <dbReference type="EMBL" id="JAH58479.1"/>
    </source>
</evidence>
<dbReference type="AlphaFoldDB" id="A0A0E9TXS2"/>
<reference evidence="1" key="1">
    <citation type="submission" date="2014-11" db="EMBL/GenBank/DDBJ databases">
        <authorList>
            <person name="Amaro Gonzalez C."/>
        </authorList>
    </citation>
    <scope>NUCLEOTIDE SEQUENCE</scope>
</reference>
<accession>A0A0E9TXS2</accession>
<sequence length="18" mass="2083">MSDIRNTIIHVFTVDPPQ</sequence>
<organism evidence="1">
    <name type="scientific">Anguilla anguilla</name>
    <name type="common">European freshwater eel</name>
    <name type="synonym">Muraena anguilla</name>
    <dbReference type="NCBI Taxonomy" id="7936"/>
    <lineage>
        <taxon>Eukaryota</taxon>
        <taxon>Metazoa</taxon>
        <taxon>Chordata</taxon>
        <taxon>Craniata</taxon>
        <taxon>Vertebrata</taxon>
        <taxon>Euteleostomi</taxon>
        <taxon>Actinopterygii</taxon>
        <taxon>Neopterygii</taxon>
        <taxon>Teleostei</taxon>
        <taxon>Anguilliformes</taxon>
        <taxon>Anguillidae</taxon>
        <taxon>Anguilla</taxon>
    </lineage>
</organism>
<name>A0A0E9TXS2_ANGAN</name>
<protein>
    <submittedName>
        <fullName evidence="1">Uncharacterized protein</fullName>
    </submittedName>
</protein>
<dbReference type="EMBL" id="GBXM01050098">
    <property type="protein sequence ID" value="JAH58479.1"/>
    <property type="molecule type" value="Transcribed_RNA"/>
</dbReference>
<reference evidence="1" key="2">
    <citation type="journal article" date="2015" name="Fish Shellfish Immunol.">
        <title>Early steps in the European eel (Anguilla anguilla)-Vibrio vulnificus interaction in the gills: Role of the RtxA13 toxin.</title>
        <authorList>
            <person name="Callol A."/>
            <person name="Pajuelo D."/>
            <person name="Ebbesson L."/>
            <person name="Teles M."/>
            <person name="MacKenzie S."/>
            <person name="Amaro C."/>
        </authorList>
    </citation>
    <scope>NUCLEOTIDE SEQUENCE</scope>
</reference>
<proteinExistence type="predicted"/>